<dbReference type="Proteomes" id="UP001152795">
    <property type="component" value="Unassembled WGS sequence"/>
</dbReference>
<name>A0A7D9IR86_PARCT</name>
<dbReference type="AlphaFoldDB" id="A0A7D9IR86"/>
<dbReference type="Pfam" id="PF00078">
    <property type="entry name" value="RVT_1"/>
    <property type="match status" value="1"/>
</dbReference>
<comment type="caution">
    <text evidence="2">The sequence shown here is derived from an EMBL/GenBank/DDBJ whole genome shotgun (WGS) entry which is preliminary data.</text>
</comment>
<dbReference type="Gene3D" id="3.60.10.10">
    <property type="entry name" value="Endonuclease/exonuclease/phosphatase"/>
    <property type="match status" value="1"/>
</dbReference>
<feature type="domain" description="Reverse transcriptase" evidence="1">
    <location>
        <begin position="517"/>
        <end position="608"/>
    </location>
</feature>
<dbReference type="InterPro" id="IPR043502">
    <property type="entry name" value="DNA/RNA_pol_sf"/>
</dbReference>
<dbReference type="PANTHER" id="PTHR47510">
    <property type="entry name" value="REVERSE TRANSCRIPTASE DOMAIN-CONTAINING PROTEIN"/>
    <property type="match status" value="1"/>
</dbReference>
<dbReference type="SUPFAM" id="SSF56219">
    <property type="entry name" value="DNase I-like"/>
    <property type="match status" value="1"/>
</dbReference>
<accession>A0A7D9IR86</accession>
<dbReference type="InterPro" id="IPR000477">
    <property type="entry name" value="RT_dom"/>
</dbReference>
<dbReference type="OrthoDB" id="5986507at2759"/>
<dbReference type="PANTHER" id="PTHR47510:SF3">
    <property type="entry name" value="ENDO_EXONUCLEASE_PHOSPHATASE DOMAIN-CONTAINING PROTEIN"/>
    <property type="match status" value="1"/>
</dbReference>
<reference evidence="2" key="1">
    <citation type="submission" date="2020-04" db="EMBL/GenBank/DDBJ databases">
        <authorList>
            <person name="Alioto T."/>
            <person name="Alioto T."/>
            <person name="Gomez Garrido J."/>
        </authorList>
    </citation>
    <scope>NUCLEOTIDE SEQUENCE</scope>
    <source>
        <strain evidence="2">A484AB</strain>
    </source>
</reference>
<protein>
    <recommendedName>
        <fullName evidence="1">Reverse transcriptase domain-containing protein</fullName>
    </recommendedName>
</protein>
<dbReference type="SUPFAM" id="SSF56672">
    <property type="entry name" value="DNA/RNA polymerases"/>
    <property type="match status" value="1"/>
</dbReference>
<evidence type="ECO:0000313" key="3">
    <source>
        <dbReference type="Proteomes" id="UP001152795"/>
    </source>
</evidence>
<keyword evidence="3" id="KW-1185">Reference proteome</keyword>
<dbReference type="EMBL" id="CACRXK020007703">
    <property type="protein sequence ID" value="CAB4012981.1"/>
    <property type="molecule type" value="Genomic_DNA"/>
</dbReference>
<organism evidence="2 3">
    <name type="scientific">Paramuricea clavata</name>
    <name type="common">Red gorgonian</name>
    <name type="synonym">Violescent sea-whip</name>
    <dbReference type="NCBI Taxonomy" id="317549"/>
    <lineage>
        <taxon>Eukaryota</taxon>
        <taxon>Metazoa</taxon>
        <taxon>Cnidaria</taxon>
        <taxon>Anthozoa</taxon>
        <taxon>Octocorallia</taxon>
        <taxon>Malacalcyonacea</taxon>
        <taxon>Plexauridae</taxon>
        <taxon>Paramuricea</taxon>
    </lineage>
</organism>
<dbReference type="InterPro" id="IPR036691">
    <property type="entry name" value="Endo/exonu/phosph_ase_sf"/>
</dbReference>
<evidence type="ECO:0000313" key="2">
    <source>
        <dbReference type="EMBL" id="CAB4012981.1"/>
    </source>
</evidence>
<evidence type="ECO:0000259" key="1">
    <source>
        <dbReference type="Pfam" id="PF00078"/>
    </source>
</evidence>
<sequence length="612" mass="69411">MASQHLILSGDIALNPGPDKVENKNATAVKRNKALKCPSGEKAVQINHKRFLCEVCYDQFHAKCTVDGIRPIPGYATEFRHREDIKGGGVVVYIKEDIKYKRRLDIEKLHPDLEHLWLEVPGRNIHSKALVGVMYRSIRMLSTAKWLESLESLLSQLNVAWDGMLILTGDMNIDMLQAENSLTKQYQCILDVFGLHQVIEKPTRVTKSSKTLIDHLITNFPQRIADTGIIPCSIVSDHDGIYASINVRVPRFEARHKYIRDIMSLNESLFIEDFSTLPLSVIAYSDDPDEQLESLNSLFVECLERHAPLRRVRVTRPPAPWMKSANIQTLQKERDHLRHKAHKSDADNGVWTAFRLVRNSLKSAIRSARKALIEKAMSSNKSRNIWRVIHRILKPNPKPLRVDLDELNTHFSTTAERTFEASVVSLSDLTCLTDNLPEQSSNGDQFNLKPVTQEDVFKCIRALRSDCSTGVDNIPARFVKLVAEHLACPLTSIINKCISNAYFPKLWKIARVSPIPKVENLTSNDQLRPISILPVLSKLFEKLVAGQMSEFAERAALLPDRISGFRKGHSTTSVLLGIRDDIRHAMKKREITLMFLVDFSKAFDTICFKSTI</sequence>
<gene>
    <name evidence="2" type="ORF">PACLA_8A037993</name>
</gene>
<proteinExistence type="predicted"/>